<accession>A0ABP9VLR8</accession>
<feature type="compositionally biased region" description="Polar residues" evidence="1">
    <location>
        <begin position="162"/>
        <end position="171"/>
    </location>
</feature>
<dbReference type="Proteomes" id="UP001458946">
    <property type="component" value="Unassembled WGS sequence"/>
</dbReference>
<dbReference type="RefSeq" id="WP_353544284.1">
    <property type="nucleotide sequence ID" value="NZ_BAABRN010000107.1"/>
</dbReference>
<evidence type="ECO:0000313" key="2">
    <source>
        <dbReference type="EMBL" id="GAA5504323.1"/>
    </source>
</evidence>
<gene>
    <name evidence="2" type="ORF">Dxin01_04093</name>
</gene>
<feature type="compositionally biased region" description="Basic residues" evidence="1">
    <location>
        <begin position="172"/>
        <end position="184"/>
    </location>
</feature>
<name>A0ABP9VLR8_9DEIO</name>
<evidence type="ECO:0000256" key="1">
    <source>
        <dbReference type="SAM" id="MobiDB-lite"/>
    </source>
</evidence>
<evidence type="ECO:0000313" key="3">
    <source>
        <dbReference type="Proteomes" id="UP001458946"/>
    </source>
</evidence>
<sequence length="184" mass="20588">MNHNSFFRDIPVAQLDAGERAKLTTSLFLCAAAHACGFTVIEPQHEGYFRTHHGYRGDGQKEIGTGELEIFALAFPMLEVDDQAPAYLRYCGSLVLTNDSPSGQLVYRAVGQCSAPDLEGMYRRERYGRLLRDDQPLPTDHLLIFESRPIAASELSWREVDTSTPQPNSARQQKKTARNSGKSR</sequence>
<dbReference type="EMBL" id="BAABRN010000107">
    <property type="protein sequence ID" value="GAA5504323.1"/>
    <property type="molecule type" value="Genomic_DNA"/>
</dbReference>
<reference evidence="2 3" key="1">
    <citation type="submission" date="2024-02" db="EMBL/GenBank/DDBJ databases">
        <title>Deinococcus xinjiangensis NBRC 107630.</title>
        <authorList>
            <person name="Ichikawa N."/>
            <person name="Katano-Makiyama Y."/>
            <person name="Hidaka K."/>
        </authorList>
    </citation>
    <scope>NUCLEOTIDE SEQUENCE [LARGE SCALE GENOMIC DNA]</scope>
    <source>
        <strain evidence="2 3">NBRC 107630</strain>
    </source>
</reference>
<protein>
    <submittedName>
        <fullName evidence="2">Uncharacterized protein</fullName>
    </submittedName>
</protein>
<comment type="caution">
    <text evidence="2">The sequence shown here is derived from an EMBL/GenBank/DDBJ whole genome shotgun (WGS) entry which is preliminary data.</text>
</comment>
<organism evidence="2 3">
    <name type="scientific">Deinococcus xinjiangensis</name>
    <dbReference type="NCBI Taxonomy" id="457454"/>
    <lineage>
        <taxon>Bacteria</taxon>
        <taxon>Thermotogati</taxon>
        <taxon>Deinococcota</taxon>
        <taxon>Deinococci</taxon>
        <taxon>Deinococcales</taxon>
        <taxon>Deinococcaceae</taxon>
        <taxon>Deinococcus</taxon>
    </lineage>
</organism>
<feature type="region of interest" description="Disordered" evidence="1">
    <location>
        <begin position="156"/>
        <end position="184"/>
    </location>
</feature>
<keyword evidence="3" id="KW-1185">Reference proteome</keyword>
<proteinExistence type="predicted"/>